<proteinExistence type="predicted"/>
<dbReference type="Proteomes" id="UP001221757">
    <property type="component" value="Unassembled WGS sequence"/>
</dbReference>
<keyword evidence="2" id="KW-1185">Reference proteome</keyword>
<evidence type="ECO:0000313" key="2">
    <source>
        <dbReference type="Proteomes" id="UP001221757"/>
    </source>
</evidence>
<reference evidence="1" key="1">
    <citation type="submission" date="2023-03" db="EMBL/GenBank/DDBJ databases">
        <title>Massive genome expansion in bonnet fungi (Mycena s.s.) driven by repeated elements and novel gene families across ecological guilds.</title>
        <authorList>
            <consortium name="Lawrence Berkeley National Laboratory"/>
            <person name="Harder C.B."/>
            <person name="Miyauchi S."/>
            <person name="Viragh M."/>
            <person name="Kuo A."/>
            <person name="Thoen E."/>
            <person name="Andreopoulos B."/>
            <person name="Lu D."/>
            <person name="Skrede I."/>
            <person name="Drula E."/>
            <person name="Henrissat B."/>
            <person name="Morin E."/>
            <person name="Kohler A."/>
            <person name="Barry K."/>
            <person name="LaButti K."/>
            <person name="Morin E."/>
            <person name="Salamov A."/>
            <person name="Lipzen A."/>
            <person name="Mereny Z."/>
            <person name="Hegedus B."/>
            <person name="Baldrian P."/>
            <person name="Stursova M."/>
            <person name="Weitz H."/>
            <person name="Taylor A."/>
            <person name="Grigoriev I.V."/>
            <person name="Nagy L.G."/>
            <person name="Martin F."/>
            <person name="Kauserud H."/>
        </authorList>
    </citation>
    <scope>NUCLEOTIDE SEQUENCE</scope>
    <source>
        <strain evidence="1">CBHHK067</strain>
    </source>
</reference>
<comment type="caution">
    <text evidence="1">The sequence shown here is derived from an EMBL/GenBank/DDBJ whole genome shotgun (WGS) entry which is preliminary data.</text>
</comment>
<protein>
    <submittedName>
        <fullName evidence="1">Uncharacterized protein</fullName>
    </submittedName>
</protein>
<gene>
    <name evidence="1" type="ORF">B0H17DRAFT_1138857</name>
</gene>
<sequence>MASDCRGFRQLAFSVLIGLATDWPSVIYAAVETPVIGSGRQRSAAATNGGPPVLRCSPLEFTGEQSCLLPPTGLQRSSLKSNQCRLNEITTNIPCSPPIANAHQCTPAYSIGPPTSVGDHWVMMDVAAYCSNSLHSSGPSKIAAPLDSAILQRHGLVYSVFQWASTSRKPIEFHQLPLNTSVSRRPHKLLQPVIFIDVQNPNEPPKISVDIGQQWDPTDSIEYR</sequence>
<evidence type="ECO:0000313" key="1">
    <source>
        <dbReference type="EMBL" id="KAJ7679947.1"/>
    </source>
</evidence>
<dbReference type="EMBL" id="JARKIE010000125">
    <property type="protein sequence ID" value="KAJ7679947.1"/>
    <property type="molecule type" value="Genomic_DNA"/>
</dbReference>
<organism evidence="1 2">
    <name type="scientific">Mycena rosella</name>
    <name type="common">Pink bonnet</name>
    <name type="synonym">Agaricus rosellus</name>
    <dbReference type="NCBI Taxonomy" id="1033263"/>
    <lineage>
        <taxon>Eukaryota</taxon>
        <taxon>Fungi</taxon>
        <taxon>Dikarya</taxon>
        <taxon>Basidiomycota</taxon>
        <taxon>Agaricomycotina</taxon>
        <taxon>Agaricomycetes</taxon>
        <taxon>Agaricomycetidae</taxon>
        <taxon>Agaricales</taxon>
        <taxon>Marasmiineae</taxon>
        <taxon>Mycenaceae</taxon>
        <taxon>Mycena</taxon>
    </lineage>
</organism>
<accession>A0AAD7D5M1</accession>
<name>A0AAD7D5M1_MYCRO</name>
<dbReference type="AlphaFoldDB" id="A0AAD7D5M1"/>